<gene>
    <name evidence="2" type="ORF">H3309_10165</name>
</gene>
<name>A0A7G5IEH4_9SPHN</name>
<dbReference type="SUPFAM" id="SSF69118">
    <property type="entry name" value="AhpD-like"/>
    <property type="match status" value="1"/>
</dbReference>
<dbReference type="PANTHER" id="PTHR34846">
    <property type="entry name" value="4-CARBOXYMUCONOLACTONE DECARBOXYLASE FAMILY PROTEIN (AFU_ORTHOLOGUE AFUA_6G11590)"/>
    <property type="match status" value="1"/>
</dbReference>
<dbReference type="Pfam" id="PF02627">
    <property type="entry name" value="CMD"/>
    <property type="match status" value="1"/>
</dbReference>
<dbReference type="KEGG" id="sand:H3309_10165"/>
<dbReference type="InterPro" id="IPR003779">
    <property type="entry name" value="CMD-like"/>
</dbReference>
<evidence type="ECO:0000259" key="1">
    <source>
        <dbReference type="Pfam" id="PF02627"/>
    </source>
</evidence>
<feature type="domain" description="Carboxymuconolactone decarboxylase-like" evidence="1">
    <location>
        <begin position="36"/>
        <end position="116"/>
    </location>
</feature>
<proteinExistence type="predicted"/>
<organism evidence="2 3">
    <name type="scientific">Sandaracinobacteroides saxicola</name>
    <dbReference type="NCBI Taxonomy" id="2759707"/>
    <lineage>
        <taxon>Bacteria</taxon>
        <taxon>Pseudomonadati</taxon>
        <taxon>Pseudomonadota</taxon>
        <taxon>Alphaproteobacteria</taxon>
        <taxon>Sphingomonadales</taxon>
        <taxon>Sphingosinicellaceae</taxon>
        <taxon>Sandaracinobacteroides</taxon>
    </lineage>
</organism>
<keyword evidence="3" id="KW-1185">Reference proteome</keyword>
<evidence type="ECO:0000313" key="3">
    <source>
        <dbReference type="Proteomes" id="UP000515292"/>
    </source>
</evidence>
<sequence>MPPRLPPLTDEELPDSVRPILERWPYRLHRTLAHAPDTLVAWLPWAEHVLLKNAMPARERELAILRVAVNARCDYEWGLHARLSRQLGVAEDDIARVPHGPDAAGWDADDAAILRAVDEMMADSRVSDATWAVLAARWSRQQLVDLLYVTGQFMTVALLLNSLGVQPEDGVPGLPAGFGRD</sequence>
<reference evidence="2 3" key="1">
    <citation type="submission" date="2020-07" db="EMBL/GenBank/DDBJ databases">
        <title>Complete genome sequence for Sandaracinobacter sp. M6.</title>
        <authorList>
            <person name="Tang Y."/>
            <person name="Liu Q."/>
            <person name="Guo Z."/>
            <person name="Lei P."/>
            <person name="Huang B."/>
        </authorList>
    </citation>
    <scope>NUCLEOTIDE SEQUENCE [LARGE SCALE GENOMIC DNA]</scope>
    <source>
        <strain evidence="2 3">M6</strain>
    </source>
</reference>
<dbReference type="AlphaFoldDB" id="A0A7G5IEH4"/>
<dbReference type="GO" id="GO:0051920">
    <property type="term" value="F:peroxiredoxin activity"/>
    <property type="evidence" value="ECO:0007669"/>
    <property type="project" value="InterPro"/>
</dbReference>
<accession>A0A7G5IEH4</accession>
<dbReference type="Gene3D" id="1.20.1290.10">
    <property type="entry name" value="AhpD-like"/>
    <property type="match status" value="1"/>
</dbReference>
<dbReference type="RefSeq" id="WP_182294612.1">
    <property type="nucleotide sequence ID" value="NZ_CP059851.1"/>
</dbReference>
<protein>
    <submittedName>
        <fullName evidence="2">Carboxymuconolactone decarboxylase family protein</fullName>
    </submittedName>
</protein>
<dbReference type="EMBL" id="CP059851">
    <property type="protein sequence ID" value="QMW21766.1"/>
    <property type="molecule type" value="Genomic_DNA"/>
</dbReference>
<dbReference type="Proteomes" id="UP000515292">
    <property type="component" value="Chromosome"/>
</dbReference>
<dbReference type="PANTHER" id="PTHR34846:SF5">
    <property type="entry name" value="CARBOXYMUCONOLACTONE DECARBOXYLASE-LIKE DOMAIN-CONTAINING PROTEIN"/>
    <property type="match status" value="1"/>
</dbReference>
<dbReference type="InterPro" id="IPR029032">
    <property type="entry name" value="AhpD-like"/>
</dbReference>
<evidence type="ECO:0000313" key="2">
    <source>
        <dbReference type="EMBL" id="QMW21766.1"/>
    </source>
</evidence>